<organism evidence="1 2">
    <name type="scientific">Oryza glaberrima</name>
    <name type="common">African rice</name>
    <dbReference type="NCBI Taxonomy" id="4538"/>
    <lineage>
        <taxon>Eukaryota</taxon>
        <taxon>Viridiplantae</taxon>
        <taxon>Streptophyta</taxon>
        <taxon>Embryophyta</taxon>
        <taxon>Tracheophyta</taxon>
        <taxon>Spermatophyta</taxon>
        <taxon>Magnoliopsida</taxon>
        <taxon>Liliopsida</taxon>
        <taxon>Poales</taxon>
        <taxon>Poaceae</taxon>
        <taxon>BOP clade</taxon>
        <taxon>Oryzoideae</taxon>
        <taxon>Oryzeae</taxon>
        <taxon>Oryzinae</taxon>
        <taxon>Oryza</taxon>
    </lineage>
</organism>
<dbReference type="EnsemblPlants" id="ORGLA04G0006400.1">
    <property type="protein sequence ID" value="ORGLA04G0006400.1"/>
    <property type="gene ID" value="ORGLA04G0006400"/>
</dbReference>
<keyword evidence="2" id="KW-1185">Reference proteome</keyword>
<sequence length="144" mass="16401">MVAMPRRSPPRRPVLWPPAGGRRTLLRDSPDLRRVALVRAGPHALRLCSARWPARGRRRWGKKERTREREIMTCGTHIYLAHSNSLPMMIIAVNDGWVRMIRNLIKTNIKFTLHDKLDPLVIKTAGLALVNLGWSHVSANVSYG</sequence>
<dbReference type="OMA" id="EREIMTC"/>
<reference evidence="1" key="1">
    <citation type="submission" date="2015-06" db="UniProtKB">
        <authorList>
            <consortium name="EnsemblPlants"/>
        </authorList>
    </citation>
    <scope>IDENTIFICATION</scope>
</reference>
<dbReference type="Gramene" id="ORGLA04G0006400.1">
    <property type="protein sequence ID" value="ORGLA04G0006400.1"/>
    <property type="gene ID" value="ORGLA04G0006400"/>
</dbReference>
<dbReference type="Proteomes" id="UP000007306">
    <property type="component" value="Chromosome 4"/>
</dbReference>
<dbReference type="HOGENOM" id="CLU_1848379_0_0_1"/>
<reference evidence="1 2" key="2">
    <citation type="submission" date="2018-04" db="EMBL/GenBank/DDBJ databases">
        <title>OglaRS2 (Oryza glaberrima Reference Sequence Version 2).</title>
        <authorList>
            <person name="Zhang J."/>
            <person name="Kudrna D."/>
            <person name="Lee S."/>
            <person name="Talag J."/>
            <person name="Rajasekar S."/>
            <person name="Wing R.A."/>
        </authorList>
    </citation>
    <scope>NUCLEOTIDE SEQUENCE [LARGE SCALE GENOMIC DNA]</scope>
    <source>
        <strain evidence="1 2">cv. IRGC 96717</strain>
    </source>
</reference>
<evidence type="ECO:0000313" key="1">
    <source>
        <dbReference type="EnsemblPlants" id="ORGLA04G0006400.1"/>
    </source>
</evidence>
<protein>
    <submittedName>
        <fullName evidence="1">Uncharacterized protein</fullName>
    </submittedName>
</protein>
<dbReference type="AlphaFoldDB" id="I1PIP5"/>
<proteinExistence type="predicted"/>
<accession>I1PIP5</accession>
<name>I1PIP5_ORYGL</name>
<evidence type="ECO:0000313" key="2">
    <source>
        <dbReference type="Proteomes" id="UP000007306"/>
    </source>
</evidence>